<comment type="subunit">
    <text evidence="3">Component of the SRB8-11 complex, which itself associates with the Mediator complex.</text>
</comment>
<evidence type="ECO:0000256" key="5">
    <source>
        <dbReference type="ARBA" id="ARBA00022491"/>
    </source>
</evidence>
<comment type="subcellular location">
    <subcellularLocation>
        <location evidence="1">Nucleus</location>
    </subcellularLocation>
</comment>
<feature type="region of interest" description="Disordered" evidence="12">
    <location>
        <begin position="28"/>
        <end position="201"/>
    </location>
</feature>
<feature type="domain" description="Mediator complex subunit Med12" evidence="13">
    <location>
        <begin position="317"/>
        <end position="380"/>
    </location>
</feature>
<reference evidence="14" key="1">
    <citation type="submission" date="2018-12" db="EMBL/GenBank/DDBJ databases">
        <authorList>
            <person name="Syme R.A."/>
            <person name="Farfan-Caceres L."/>
            <person name="Lichtenzveig J."/>
        </authorList>
    </citation>
    <scope>NUCLEOTIDE SEQUENCE</scope>
    <source>
        <strain evidence="14">Al4</strain>
    </source>
</reference>
<dbReference type="GO" id="GO:0016592">
    <property type="term" value="C:mediator complex"/>
    <property type="evidence" value="ECO:0007669"/>
    <property type="project" value="InterPro"/>
</dbReference>
<sequence length="1661" mass="184422">MAMQRRNVSTRLRLRLRLYPVRLQITSGRRRRLHRRVESAQAPPCAPSRRGSALLPTAHAAARRPLHPPRSPSAARLRPVSLPGRAQHNDERAPGAMTSRPGPGIHEQSRGSGVPSRSQVRRRPSKPLNTALPQPIDPALDDARPPPHHAAADTARPLPRGRPQLFYATAPHGPCDPPVHPPFPYQPTATLPLPPRPGSLHLRDASNHARILPGGSGVKEHPTIHAPELVTPPVHFPGGEPADVFPWTGNNPEDTLSEALVKGGISNKPQIMNETNTARPSLWSNLKNKSGLSTLSTLFVAVLEKRQQTGRLQEPNTFKPPPRLTLRDSTREQWLHDLANPAVGVRRLSRTIPHGLTGRVLLEQCLNKNIPLTRALWLAKCVGINELRSHKRKGQAGTVTWVRGWTSSVEQFLDAIVSSMGTGEWKPRITYSVKLATHLYKECLLDVDHFLDWMLHNLEACSSERLFVWLTLLSVPHYWNDILSCRMRGKRLAEALLNHVAKLSQHEASLLSQLLENTLIDLLDKRPACLLLPTTWHRHSVTLQGLADKTNHPQLLHRVQKLDERNRRLQQSSKLAPAASMTSAGRVYRILDNVDYKRIVRIEEVSTNCMEVISNPVRLVSVLLQWTCSHYREGSYRVCLATRLLRRWSHLGADIYECVTTYLEGMSWATSGDSRIVFKVVSELVRSKTFAAGRYMQWLIATGSIAQDLDLSSPDAWPVRLITEIPISGLPDQIRTLRATLLRGTAYSADWEDQSLGHAKLSISQQMPVLCGIGYSTLDHPKLDIGKLGSTVRIELGIWLRQQVAWYAELNEHVPTKDPAVEETATVSLITPHDFHIVRSYLEQFEDLSLLADVVNIATSSLDPSVLASATDTMHYHLKAFRAIGAFDSLFGRVVTRYASIRTIRFPERELLLSLTNLTRTLQLDGQLLQLLNYDLSRLDQKNSMAACSPASDNMGEVMYSISSNAEDEIERILSSGNSMDQQVMARVLRKITGSLQDCISKGIMQSDQCSSWFYRLRSFDDSTFDVVLNEWTNLCLVNHQVEILFLALPTLVGSGCMPLSGFLESLRAYVAKTATGQPEIAFRVASEGLYSLLPSDVLARTWSLSDGYRFRLEQRKLCYEADARVLQFISELIELGTTLPAQKVGQQLSSLLSSRPVLDILKHYTLVDTTHLSQLSTGGSNGDLKRLYLKVPFGLLLDPHGNLDISAKSPEQQTLEIFDVASELSMPFCRSMVQQIFESDSVSAEYSTDGLSAALLSAIKSALEKDQPSALELLATLDSALTNKIRQQAEREIIDASSFLTAPPIEPQSFGLMSPALVQKYLAIIDLTAGEASESTELSTMSMALIERIKGVAQALTSLGSVGNPHTHTDHLTVSDLYTWANALFRVLISHCTSLVGNATHQHQTALMTALKSLIVHPLLELYPHIAEHIFDVTVVLSDLLSDDVRIQLARAETITSPDDPRFSFIVGSAAPIDGWLVLTKPVNPPQPAQNFAPSQPQTPATVQSQYQSPQTLSSGASSPQRYFNPQQQRQQQMQAQQLRSYPQYPQHTHPQNKMLPAQLQRNPSNPSNPTPLQQMQHMQHMQSLAQQRATQPSPVQSQRPTPLASGPGATNGKISAAQAKEMRQFPYVQPRWEILAESSGNPNANETAINLTLFGARRA</sequence>
<dbReference type="EMBL" id="RZGK01000005">
    <property type="protein sequence ID" value="KAF9698757.1"/>
    <property type="molecule type" value="Genomic_DNA"/>
</dbReference>
<evidence type="ECO:0000256" key="7">
    <source>
        <dbReference type="ARBA" id="ARBA00023159"/>
    </source>
</evidence>
<feature type="compositionally biased region" description="Polar residues" evidence="12">
    <location>
        <begin position="1561"/>
        <end position="1574"/>
    </location>
</feature>
<evidence type="ECO:0000256" key="12">
    <source>
        <dbReference type="SAM" id="MobiDB-lite"/>
    </source>
</evidence>
<feature type="compositionally biased region" description="Low complexity" evidence="12">
    <location>
        <begin position="1528"/>
        <end position="1539"/>
    </location>
</feature>
<keyword evidence="15" id="KW-1185">Reference proteome</keyword>
<feature type="compositionally biased region" description="Polar residues" evidence="12">
    <location>
        <begin position="1490"/>
        <end position="1527"/>
    </location>
</feature>
<comment type="similarity">
    <text evidence="2">Belongs to the Mediator complex subunit 12 family.</text>
</comment>
<feature type="compositionally biased region" description="Low complexity" evidence="12">
    <location>
        <begin position="1575"/>
        <end position="1584"/>
    </location>
</feature>
<keyword evidence="9" id="KW-0539">Nucleus</keyword>
<evidence type="ECO:0000313" key="14">
    <source>
        <dbReference type="EMBL" id="KAF9698757.1"/>
    </source>
</evidence>
<keyword evidence="8" id="KW-0804">Transcription</keyword>
<gene>
    <name evidence="14" type="ORF">EKO04_002788</name>
</gene>
<evidence type="ECO:0000256" key="11">
    <source>
        <dbReference type="ARBA" id="ARBA00032010"/>
    </source>
</evidence>
<dbReference type="Proteomes" id="UP000651452">
    <property type="component" value="Unassembled WGS sequence"/>
</dbReference>
<evidence type="ECO:0000256" key="4">
    <source>
        <dbReference type="ARBA" id="ARBA00019622"/>
    </source>
</evidence>
<comment type="function">
    <text evidence="10">Component of the SRB8-11 complex. The SRB8-11 complex is a regulatory module of the Mediator complex which is itself involved in regulation of basal and activated RNA polymerase II-dependent transcription. The SRB8-11 complex may be involved in the transcriptional repression of a subset of genes regulated by Mediator. It may inhibit the association of the Mediator complex with RNA polymerase II to form the holoenzyme complex.</text>
</comment>
<feature type="region of interest" description="Disordered" evidence="12">
    <location>
        <begin position="1486"/>
        <end position="1614"/>
    </location>
</feature>
<dbReference type="Pfam" id="PF09497">
    <property type="entry name" value="Med12"/>
    <property type="match status" value="1"/>
</dbReference>
<dbReference type="PANTHER" id="PTHR46567">
    <property type="entry name" value="MEDIATOR OF RNA POLYMERASE II TRANSCRIPTION SUBUNIT 12"/>
    <property type="match status" value="1"/>
</dbReference>
<comment type="caution">
    <text evidence="14">The sequence shown here is derived from an EMBL/GenBank/DDBJ whole genome shotgun (WGS) entry which is preliminary data.</text>
</comment>
<dbReference type="SMART" id="SM01281">
    <property type="entry name" value="Med12"/>
    <property type="match status" value="1"/>
</dbReference>
<evidence type="ECO:0000256" key="3">
    <source>
        <dbReference type="ARBA" id="ARBA00011629"/>
    </source>
</evidence>
<keyword evidence="5" id="KW-0678">Repressor</keyword>
<dbReference type="Pfam" id="PF25326">
    <property type="entry name" value="ARM_SRB8"/>
    <property type="match status" value="1"/>
</dbReference>
<dbReference type="GO" id="GO:0006357">
    <property type="term" value="P:regulation of transcription by RNA polymerase II"/>
    <property type="evidence" value="ECO:0007669"/>
    <property type="project" value="InterPro"/>
</dbReference>
<dbReference type="PANTHER" id="PTHR46567:SF1">
    <property type="entry name" value="MEDIATOR OF RNA POLYMERASE II TRANSCRIPTION SUBUNIT 12"/>
    <property type="match status" value="1"/>
</dbReference>
<feature type="compositionally biased region" description="Pro residues" evidence="12">
    <location>
        <begin position="174"/>
        <end position="185"/>
    </location>
</feature>
<evidence type="ECO:0000256" key="9">
    <source>
        <dbReference type="ARBA" id="ARBA00023242"/>
    </source>
</evidence>
<reference evidence="14" key="2">
    <citation type="submission" date="2020-09" db="EMBL/GenBank/DDBJ databases">
        <title>Reference genome assembly for Australian Ascochyta lentis isolate Al4.</title>
        <authorList>
            <person name="Lee R.C."/>
            <person name="Farfan-Caceres L.M."/>
            <person name="Debler J.W."/>
            <person name="Williams A.H."/>
            <person name="Henares B.M."/>
        </authorList>
    </citation>
    <scope>NUCLEOTIDE SEQUENCE</scope>
    <source>
        <strain evidence="14">Al4</strain>
    </source>
</reference>
<evidence type="ECO:0000259" key="13">
    <source>
        <dbReference type="SMART" id="SM01281"/>
    </source>
</evidence>
<keyword evidence="6" id="KW-0805">Transcription regulation</keyword>
<dbReference type="GO" id="GO:0003712">
    <property type="term" value="F:transcription coregulator activity"/>
    <property type="evidence" value="ECO:0007669"/>
    <property type="project" value="InterPro"/>
</dbReference>
<dbReference type="OrthoDB" id="20828at2759"/>
<evidence type="ECO:0000256" key="6">
    <source>
        <dbReference type="ARBA" id="ARBA00023015"/>
    </source>
</evidence>
<dbReference type="InterPro" id="IPR019035">
    <property type="entry name" value="Mediator_Med12"/>
</dbReference>
<proteinExistence type="inferred from homology"/>
<accession>A0A8H7J9P8</accession>
<organism evidence="14 15">
    <name type="scientific">Ascochyta lentis</name>
    <dbReference type="NCBI Taxonomy" id="205686"/>
    <lineage>
        <taxon>Eukaryota</taxon>
        <taxon>Fungi</taxon>
        <taxon>Dikarya</taxon>
        <taxon>Ascomycota</taxon>
        <taxon>Pezizomycotina</taxon>
        <taxon>Dothideomycetes</taxon>
        <taxon>Pleosporomycetidae</taxon>
        <taxon>Pleosporales</taxon>
        <taxon>Pleosporineae</taxon>
        <taxon>Didymellaceae</taxon>
        <taxon>Ascochyta</taxon>
    </lineage>
</organism>
<protein>
    <recommendedName>
        <fullName evidence="4">Mediator of RNA polymerase II transcription subunit 12</fullName>
    </recommendedName>
    <alternativeName>
        <fullName evidence="11">Mediator complex subunit 12</fullName>
    </alternativeName>
</protein>
<feature type="compositionally biased region" description="Polar residues" evidence="12">
    <location>
        <begin position="1540"/>
        <end position="1553"/>
    </location>
</feature>
<evidence type="ECO:0000256" key="2">
    <source>
        <dbReference type="ARBA" id="ARBA00010289"/>
    </source>
</evidence>
<evidence type="ECO:0000256" key="10">
    <source>
        <dbReference type="ARBA" id="ARBA00025661"/>
    </source>
</evidence>
<evidence type="ECO:0000256" key="1">
    <source>
        <dbReference type="ARBA" id="ARBA00004123"/>
    </source>
</evidence>
<keyword evidence="7" id="KW-0010">Activator</keyword>
<dbReference type="InterPro" id="IPR057344">
    <property type="entry name" value="ARM_SRB8"/>
</dbReference>
<name>A0A8H7J9P8_9PLEO</name>
<evidence type="ECO:0000313" key="15">
    <source>
        <dbReference type="Proteomes" id="UP000651452"/>
    </source>
</evidence>
<feature type="compositionally biased region" description="Polar residues" evidence="12">
    <location>
        <begin position="1585"/>
        <end position="1602"/>
    </location>
</feature>
<evidence type="ECO:0000256" key="8">
    <source>
        <dbReference type="ARBA" id="ARBA00023163"/>
    </source>
</evidence>